<gene>
    <name evidence="16" type="ORF">B5M47_03475</name>
</gene>
<keyword evidence="11 13" id="KW-0472">Membrane</keyword>
<evidence type="ECO:0000259" key="14">
    <source>
        <dbReference type="Pfam" id="PF00905"/>
    </source>
</evidence>
<evidence type="ECO:0000259" key="15">
    <source>
        <dbReference type="Pfam" id="PF03717"/>
    </source>
</evidence>
<dbReference type="GO" id="GO:0009002">
    <property type="term" value="F:serine-type D-Ala-D-Ala carboxypeptidase activity"/>
    <property type="evidence" value="ECO:0007669"/>
    <property type="project" value="InterPro"/>
</dbReference>
<dbReference type="InterPro" id="IPR036138">
    <property type="entry name" value="PBP_dimer_sf"/>
</dbReference>
<dbReference type="GO" id="GO:0005886">
    <property type="term" value="C:plasma membrane"/>
    <property type="evidence" value="ECO:0007669"/>
    <property type="project" value="UniProtKB-SubCell"/>
</dbReference>
<dbReference type="Gene3D" id="3.30.1390.30">
    <property type="entry name" value="Penicillin-binding protein 2a, domain 3"/>
    <property type="match status" value="1"/>
</dbReference>
<dbReference type="PANTHER" id="PTHR30627:SF2">
    <property type="entry name" value="PEPTIDOGLYCAN D,D-TRANSPEPTIDASE MRDA"/>
    <property type="match status" value="1"/>
</dbReference>
<organism evidence="16 17">
    <name type="scientific">candidate division CPR3 bacterium 4484_211</name>
    <dbReference type="NCBI Taxonomy" id="1968527"/>
    <lineage>
        <taxon>Bacteria</taxon>
        <taxon>Bacteria division CPR3</taxon>
    </lineage>
</organism>
<feature type="domain" description="Penicillin-binding protein dimerisation" evidence="15">
    <location>
        <begin position="107"/>
        <end position="278"/>
    </location>
</feature>
<evidence type="ECO:0000256" key="5">
    <source>
        <dbReference type="ARBA" id="ARBA00022670"/>
    </source>
</evidence>
<dbReference type="Pfam" id="PF03717">
    <property type="entry name" value="PBP_dimer"/>
    <property type="match status" value="1"/>
</dbReference>
<feature type="transmembrane region" description="Helical" evidence="13">
    <location>
        <begin position="64"/>
        <end position="83"/>
    </location>
</feature>
<keyword evidence="7" id="KW-0378">Hydrolase</keyword>
<dbReference type="AlphaFoldDB" id="A0A1W9NX11"/>
<dbReference type="SUPFAM" id="SSF56601">
    <property type="entry name" value="beta-lactamase/transpeptidase-like"/>
    <property type="match status" value="1"/>
</dbReference>
<accession>A0A1W9NX11</accession>
<name>A0A1W9NX11_UNCC3</name>
<evidence type="ECO:0000256" key="3">
    <source>
        <dbReference type="ARBA" id="ARBA00022475"/>
    </source>
</evidence>
<dbReference type="InterPro" id="IPR050515">
    <property type="entry name" value="Beta-lactam/transpept"/>
</dbReference>
<dbReference type="GO" id="GO:0006508">
    <property type="term" value="P:proteolysis"/>
    <property type="evidence" value="ECO:0007669"/>
    <property type="project" value="UniProtKB-KW"/>
</dbReference>
<evidence type="ECO:0000256" key="12">
    <source>
        <dbReference type="ARBA" id="ARBA00023316"/>
    </source>
</evidence>
<evidence type="ECO:0000313" key="17">
    <source>
        <dbReference type="Proteomes" id="UP000192520"/>
    </source>
</evidence>
<evidence type="ECO:0000313" key="16">
    <source>
        <dbReference type="EMBL" id="OQX50701.1"/>
    </source>
</evidence>
<dbReference type="STRING" id="1968527.B5M47_03475"/>
<evidence type="ECO:0000256" key="13">
    <source>
        <dbReference type="SAM" id="Phobius"/>
    </source>
</evidence>
<sequence length="667" mass="73192">MTGSRLQPDILKFGKAFGDELLGQTDLFNKSDAAKRQRAKLWQEGLLGYKLGQNMPVRVELRGLLFRVVLVVVILACLSRLFYLQVLKGREYRVLAEENRVFVKYSPAGRGLIKSADGEILGRNAPGYRAVLLGASILPEQEEKEIEYLSEILEMNKDEVREIFSQAKASPFSAVTLKNNVTHAQQIVINSRWSELPGVLVEESLVRDYPAGREFSAILGFVGKLSPEEFRDVKFYRYRVDDVVGRGGVEEQYESILKGSSNKKLVEVNALGEQVRVLKETPGQKGKDLVLSVRADLQRRAYELLEEGIETYAAAGGVIVVQETKTGRVVSLVTLPTYDNQLFAGGISTRGYEQLVNSKDRPLFNRAVSGSYPPGSVVKPALAAAALSEGVISENTRISDFPQIIRIGPWEFPDWTVAWGRGAHGLLDVREAIAVSCDTFFYKIGGGYQGTCGGLPTGCNVRGLGIDKIAEYYRLFGFGQKTGVDIPGEAAGLVPDPKWKQEVKKEPWFLGNTYHVSIGQGDLLASPLQVVNYISALANGGNLMTPQIAREAVAGEDGRMAFSPRLIRNVDLGGNILGVVREGMRLAVTEGIIYPLRGAKIDVAAKTGTAEFGTLNARGEYKTHAWVAGFFPYENPKYSFVVLLESGGKSNNAAEVARKLVDWMSEH</sequence>
<dbReference type="InterPro" id="IPR012338">
    <property type="entry name" value="Beta-lactam/transpept-like"/>
</dbReference>
<evidence type="ECO:0000256" key="4">
    <source>
        <dbReference type="ARBA" id="ARBA00022519"/>
    </source>
</evidence>
<dbReference type="GO" id="GO:0071555">
    <property type="term" value="P:cell wall organization"/>
    <property type="evidence" value="ECO:0007669"/>
    <property type="project" value="UniProtKB-KW"/>
</dbReference>
<evidence type="ECO:0000256" key="9">
    <source>
        <dbReference type="ARBA" id="ARBA00022984"/>
    </source>
</evidence>
<dbReference type="InterPro" id="IPR005311">
    <property type="entry name" value="PBP_dimer"/>
</dbReference>
<keyword evidence="6 13" id="KW-0812">Transmembrane</keyword>
<dbReference type="GO" id="GO:0009252">
    <property type="term" value="P:peptidoglycan biosynthetic process"/>
    <property type="evidence" value="ECO:0007669"/>
    <property type="project" value="UniProtKB-KW"/>
</dbReference>
<protein>
    <submittedName>
        <fullName evidence="16">Penicillin-binding protein 2</fullName>
    </submittedName>
</protein>
<dbReference type="Gene3D" id="3.40.710.10">
    <property type="entry name" value="DD-peptidase/beta-lactamase superfamily"/>
    <property type="match status" value="1"/>
</dbReference>
<evidence type="ECO:0000256" key="8">
    <source>
        <dbReference type="ARBA" id="ARBA00022960"/>
    </source>
</evidence>
<evidence type="ECO:0000256" key="6">
    <source>
        <dbReference type="ARBA" id="ARBA00022692"/>
    </source>
</evidence>
<dbReference type="Gene3D" id="3.90.1310.10">
    <property type="entry name" value="Penicillin-binding protein 2a (Domain 2)"/>
    <property type="match status" value="1"/>
</dbReference>
<dbReference type="GO" id="GO:0008360">
    <property type="term" value="P:regulation of cell shape"/>
    <property type="evidence" value="ECO:0007669"/>
    <property type="project" value="UniProtKB-KW"/>
</dbReference>
<keyword evidence="10 13" id="KW-1133">Transmembrane helix</keyword>
<keyword evidence="3" id="KW-1003">Cell membrane</keyword>
<keyword evidence="4" id="KW-0997">Cell inner membrane</keyword>
<evidence type="ECO:0000256" key="7">
    <source>
        <dbReference type="ARBA" id="ARBA00022801"/>
    </source>
</evidence>
<dbReference type="InterPro" id="IPR001460">
    <property type="entry name" value="PCN-bd_Tpept"/>
</dbReference>
<evidence type="ECO:0000256" key="1">
    <source>
        <dbReference type="ARBA" id="ARBA00004167"/>
    </source>
</evidence>
<comment type="caution">
    <text evidence="16">The sequence shown here is derived from an EMBL/GenBank/DDBJ whole genome shotgun (WGS) entry which is preliminary data.</text>
</comment>
<dbReference type="SUPFAM" id="SSF56519">
    <property type="entry name" value="Penicillin binding protein dimerisation domain"/>
    <property type="match status" value="1"/>
</dbReference>
<evidence type="ECO:0000256" key="2">
    <source>
        <dbReference type="ARBA" id="ARBA00004236"/>
    </source>
</evidence>
<dbReference type="Pfam" id="PF00905">
    <property type="entry name" value="Transpeptidase"/>
    <property type="match status" value="1"/>
</dbReference>
<dbReference type="PANTHER" id="PTHR30627">
    <property type="entry name" value="PEPTIDOGLYCAN D,D-TRANSPEPTIDASE"/>
    <property type="match status" value="1"/>
</dbReference>
<keyword evidence="12" id="KW-0961">Cell wall biogenesis/degradation</keyword>
<evidence type="ECO:0000256" key="11">
    <source>
        <dbReference type="ARBA" id="ARBA00023136"/>
    </source>
</evidence>
<keyword evidence="8" id="KW-0133">Cell shape</keyword>
<dbReference type="Proteomes" id="UP000192520">
    <property type="component" value="Unassembled WGS sequence"/>
</dbReference>
<reference evidence="17" key="1">
    <citation type="submission" date="2017-03" db="EMBL/GenBank/DDBJ databases">
        <title>Novel pathways for hydrocarbon cycling and metabolic interdependencies in hydrothermal sediment communities.</title>
        <authorList>
            <person name="Dombrowski N."/>
            <person name="Seitz K."/>
            <person name="Teske A."/>
            <person name="Baker B."/>
        </authorList>
    </citation>
    <scope>NUCLEOTIDE SEQUENCE [LARGE SCALE GENOMIC DNA]</scope>
</reference>
<dbReference type="EMBL" id="MZGJ01000024">
    <property type="protein sequence ID" value="OQX50701.1"/>
    <property type="molecule type" value="Genomic_DNA"/>
</dbReference>
<keyword evidence="9" id="KW-0573">Peptidoglycan synthesis</keyword>
<feature type="domain" description="Penicillin-binding protein transpeptidase" evidence="14">
    <location>
        <begin position="317"/>
        <end position="661"/>
    </location>
</feature>
<dbReference type="InterPro" id="IPR017790">
    <property type="entry name" value="Penicillin-binding_protein_2"/>
</dbReference>
<dbReference type="NCBIfam" id="TIGR03423">
    <property type="entry name" value="pbp2_mrdA"/>
    <property type="match status" value="1"/>
</dbReference>
<keyword evidence="5" id="KW-0645">Protease</keyword>
<evidence type="ECO:0000256" key="10">
    <source>
        <dbReference type="ARBA" id="ARBA00022989"/>
    </source>
</evidence>
<comment type="subcellular location">
    <subcellularLocation>
        <location evidence="2">Cell membrane</location>
    </subcellularLocation>
    <subcellularLocation>
        <location evidence="1">Membrane</location>
        <topology evidence="1">Single-pass membrane protein</topology>
    </subcellularLocation>
</comment>
<dbReference type="GO" id="GO:0071972">
    <property type="term" value="F:peptidoglycan L,D-transpeptidase activity"/>
    <property type="evidence" value="ECO:0007669"/>
    <property type="project" value="TreeGrafter"/>
</dbReference>
<proteinExistence type="predicted"/>
<dbReference type="GO" id="GO:0008658">
    <property type="term" value="F:penicillin binding"/>
    <property type="evidence" value="ECO:0007669"/>
    <property type="project" value="InterPro"/>
</dbReference>